<reference evidence="2" key="3">
    <citation type="submission" date="2025-09" db="UniProtKB">
        <authorList>
            <consortium name="Ensembl"/>
        </authorList>
    </citation>
    <scope>IDENTIFICATION</scope>
    <source>
        <strain evidence="2">broiler</strain>
    </source>
</reference>
<evidence type="ECO:0000313" key="3">
    <source>
        <dbReference type="Proteomes" id="UP000000539"/>
    </source>
</evidence>
<feature type="region of interest" description="Disordered" evidence="1">
    <location>
        <begin position="1"/>
        <end position="29"/>
    </location>
</feature>
<evidence type="ECO:0000313" key="2">
    <source>
        <dbReference type="Ensembl" id="ENSGALP00010044066.1"/>
    </source>
</evidence>
<evidence type="ECO:0000256" key="1">
    <source>
        <dbReference type="SAM" id="MobiDB-lite"/>
    </source>
</evidence>
<proteinExistence type="predicted"/>
<sequence length="152" mass="16895">MEIPAVAFPRDSCSQGPAEDIDLSQPQSPPYPGLYPTHPGLQLLDLLLASLQGQLLCLIQAVLQVLHRLVQVLLHPLQVGTGVSLHLLLQPQSFISAPDLRIQGALHGIYNSEMVSLQLVNFLIFLCYFPVNVRLDLVEFQLDTKDLPLFMF</sequence>
<organism evidence="2 3">
    <name type="scientific">Gallus gallus</name>
    <name type="common">Chicken</name>
    <dbReference type="NCBI Taxonomy" id="9031"/>
    <lineage>
        <taxon>Eukaryota</taxon>
        <taxon>Metazoa</taxon>
        <taxon>Chordata</taxon>
        <taxon>Craniata</taxon>
        <taxon>Vertebrata</taxon>
        <taxon>Euteleostomi</taxon>
        <taxon>Archelosauria</taxon>
        <taxon>Archosauria</taxon>
        <taxon>Dinosauria</taxon>
        <taxon>Saurischia</taxon>
        <taxon>Theropoda</taxon>
        <taxon>Coelurosauria</taxon>
        <taxon>Aves</taxon>
        <taxon>Neognathae</taxon>
        <taxon>Galloanserae</taxon>
        <taxon>Galliformes</taxon>
        <taxon>Phasianidae</taxon>
        <taxon>Phasianinae</taxon>
        <taxon>Gallus</taxon>
    </lineage>
</organism>
<dbReference type="Ensembl" id="ENSGALT00010071376.1">
    <property type="protein sequence ID" value="ENSGALP00010044066.1"/>
    <property type="gene ID" value="ENSGALG00010029530.1"/>
</dbReference>
<keyword evidence="3" id="KW-1185">Reference proteome</keyword>
<reference evidence="2" key="2">
    <citation type="submission" date="2025-08" db="UniProtKB">
        <authorList>
            <consortium name="Ensembl"/>
        </authorList>
    </citation>
    <scope>IDENTIFICATION</scope>
    <source>
        <strain evidence="2">broiler</strain>
    </source>
</reference>
<dbReference type="GeneTree" id="ENSGT01030000235289"/>
<accession>A0A8V1AP28</accession>
<name>A0A8V1AP28_CHICK</name>
<protein>
    <submittedName>
        <fullName evidence="2">Uncharacterized protein</fullName>
    </submittedName>
</protein>
<reference evidence="2" key="1">
    <citation type="submission" date="2020-11" db="EMBL/GenBank/DDBJ databases">
        <title>Gallus gallus (Chicken) genome, bGalGal1, GRCg7b, maternal haplotype autosomes + Z &amp; W.</title>
        <authorList>
            <person name="Warren W."/>
            <person name="Formenti G."/>
            <person name="Fedrigo O."/>
            <person name="Haase B."/>
            <person name="Mountcastle J."/>
            <person name="Balacco J."/>
            <person name="Tracey A."/>
            <person name="Schneider V."/>
            <person name="Okimoto R."/>
            <person name="Cheng H."/>
            <person name="Hawken R."/>
            <person name="Howe K."/>
            <person name="Jarvis E.D."/>
        </authorList>
    </citation>
    <scope>NUCLEOTIDE SEQUENCE [LARGE SCALE GENOMIC DNA]</scope>
    <source>
        <strain evidence="2">Broiler</strain>
    </source>
</reference>
<dbReference type="AlphaFoldDB" id="A0A8V1AP28"/>
<dbReference type="Proteomes" id="UP000000539">
    <property type="component" value="Chromosome 18"/>
</dbReference>